<organism evidence="4 5">
    <name type="scientific">Saccoglossus kowalevskii</name>
    <name type="common">Acorn worm</name>
    <dbReference type="NCBI Taxonomy" id="10224"/>
    <lineage>
        <taxon>Eukaryota</taxon>
        <taxon>Metazoa</taxon>
        <taxon>Hemichordata</taxon>
        <taxon>Enteropneusta</taxon>
        <taxon>Harrimaniidae</taxon>
        <taxon>Saccoglossus</taxon>
    </lineage>
</organism>
<evidence type="ECO:0000313" key="4">
    <source>
        <dbReference type="Proteomes" id="UP000694865"/>
    </source>
</evidence>
<accession>A0ABM0GRU9</accession>
<evidence type="ECO:0000313" key="5">
    <source>
        <dbReference type="RefSeq" id="XP_002735961.1"/>
    </source>
</evidence>
<sequence length="226" mass="24730">MFIILEALFVLLKVTWFNLVGIFRFFVPPAEKSLEGEIVLVTGAGSGIGRQMAINFAKQGCRLVIWDMNKHGGDETAEQITNLGATAHSYRCDVTNKDEVYRLAEQVKKDVGSVTILVNNAGVVAGKNLLDCPDELILRSMNVNAISHFWTIKAFAPSMVAKNHGHIVTIASLAGSCGTPKMVEYCASKFAAVGLHEALQYEFIKEGYDGIKMTLVQPYLINTGLF</sequence>
<dbReference type="InterPro" id="IPR002347">
    <property type="entry name" value="SDR_fam"/>
</dbReference>
<dbReference type="InterPro" id="IPR036291">
    <property type="entry name" value="NAD(P)-bd_dom_sf"/>
</dbReference>
<dbReference type="PANTHER" id="PTHR24322">
    <property type="entry name" value="PKSB"/>
    <property type="match status" value="1"/>
</dbReference>
<dbReference type="SUPFAM" id="SSF51735">
    <property type="entry name" value="NAD(P)-binding Rossmann-fold domains"/>
    <property type="match status" value="1"/>
</dbReference>
<keyword evidence="2" id="KW-0560">Oxidoreductase</keyword>
<dbReference type="Pfam" id="PF00106">
    <property type="entry name" value="adh_short"/>
    <property type="match status" value="1"/>
</dbReference>
<dbReference type="RefSeq" id="XP_002735961.1">
    <property type="nucleotide sequence ID" value="XM_002735915.1"/>
</dbReference>
<dbReference type="Proteomes" id="UP000694865">
    <property type="component" value="Unplaced"/>
</dbReference>
<evidence type="ECO:0000256" key="1">
    <source>
        <dbReference type="ARBA" id="ARBA00006484"/>
    </source>
</evidence>
<dbReference type="Gene3D" id="3.40.50.720">
    <property type="entry name" value="NAD(P)-binding Rossmann-like Domain"/>
    <property type="match status" value="1"/>
</dbReference>
<feature type="non-terminal residue" evidence="5">
    <location>
        <position position="226"/>
    </location>
</feature>
<evidence type="ECO:0000256" key="3">
    <source>
        <dbReference type="RuleBase" id="RU000363"/>
    </source>
</evidence>
<dbReference type="PANTHER" id="PTHR24322:SF736">
    <property type="entry name" value="RETINOL DEHYDROGENASE 10"/>
    <property type="match status" value="1"/>
</dbReference>
<dbReference type="PROSITE" id="PS00061">
    <property type="entry name" value="ADH_SHORT"/>
    <property type="match status" value="1"/>
</dbReference>
<comment type="similarity">
    <text evidence="1 3">Belongs to the short-chain dehydrogenases/reductases (SDR) family.</text>
</comment>
<name>A0ABM0GRU9_SACKO</name>
<dbReference type="CDD" id="cd05339">
    <property type="entry name" value="17beta-HSDXI-like_SDR_c"/>
    <property type="match status" value="1"/>
</dbReference>
<gene>
    <name evidence="5" type="primary">LOC100367677</name>
</gene>
<protein>
    <submittedName>
        <fullName evidence="5">17-beta-hydroxysteroid dehydrogenase 13-like</fullName>
    </submittedName>
</protein>
<reference evidence="5" key="1">
    <citation type="submission" date="2025-08" db="UniProtKB">
        <authorList>
            <consortium name="RefSeq"/>
        </authorList>
    </citation>
    <scope>IDENTIFICATION</scope>
    <source>
        <tissue evidence="5">Testes</tissue>
    </source>
</reference>
<keyword evidence="4" id="KW-1185">Reference proteome</keyword>
<dbReference type="InterPro" id="IPR020904">
    <property type="entry name" value="Sc_DH/Rdtase_CS"/>
</dbReference>
<dbReference type="PRINTS" id="PR00080">
    <property type="entry name" value="SDRFAMILY"/>
</dbReference>
<proteinExistence type="inferred from homology"/>
<dbReference type="GeneID" id="100367677"/>
<evidence type="ECO:0000256" key="2">
    <source>
        <dbReference type="ARBA" id="ARBA00023002"/>
    </source>
</evidence>
<dbReference type="PRINTS" id="PR00081">
    <property type="entry name" value="GDHRDH"/>
</dbReference>